<reference evidence="4 5" key="1">
    <citation type="submission" date="2019-04" db="EMBL/GenBank/DDBJ databases">
        <authorList>
            <person name="Alioto T."/>
            <person name="Alioto T."/>
        </authorList>
    </citation>
    <scope>NUCLEOTIDE SEQUENCE [LARGE SCALE GENOMIC DNA]</scope>
</reference>
<evidence type="ECO:0000313" key="5">
    <source>
        <dbReference type="Proteomes" id="UP000335636"/>
    </source>
</evidence>
<dbReference type="AlphaFoldDB" id="A0A5E4BX89"/>
<feature type="region of interest" description="Disordered" evidence="1">
    <location>
        <begin position="117"/>
        <end position="181"/>
    </location>
</feature>
<accession>A0A5E4BX89</accession>
<gene>
    <name evidence="3" type="ORF">GHT09_014956</name>
    <name evidence="4" type="ORF">MONAX_5E041724</name>
</gene>
<protein>
    <submittedName>
        <fullName evidence="4">Uncharacterized protein</fullName>
    </submittedName>
</protein>
<feature type="compositionally biased region" description="Polar residues" evidence="1">
    <location>
        <begin position="159"/>
        <end position="168"/>
    </location>
</feature>
<feature type="signal peptide" evidence="2">
    <location>
        <begin position="1"/>
        <end position="25"/>
    </location>
</feature>
<reference evidence="3" key="2">
    <citation type="submission" date="2020-08" db="EMBL/GenBank/DDBJ databases">
        <authorList>
            <person name="Shumante A."/>
            <person name="Zimin A.V."/>
            <person name="Puiu D."/>
            <person name="Salzberg S.L."/>
        </authorList>
    </citation>
    <scope>NUCLEOTIDE SEQUENCE</scope>
    <source>
        <strain evidence="3">WC2-LM</strain>
        <tissue evidence="3">Liver</tissue>
    </source>
</reference>
<dbReference type="Proteomes" id="UP000335636">
    <property type="component" value="Unassembled WGS sequence"/>
</dbReference>
<feature type="chain" id="PRO_5036140304" evidence="2">
    <location>
        <begin position="26"/>
        <end position="239"/>
    </location>
</feature>
<evidence type="ECO:0000256" key="1">
    <source>
        <dbReference type="SAM" id="MobiDB-lite"/>
    </source>
</evidence>
<evidence type="ECO:0000256" key="2">
    <source>
        <dbReference type="SAM" id="SignalP"/>
    </source>
</evidence>
<dbReference type="Proteomes" id="UP000662637">
    <property type="component" value="Unassembled WGS sequence"/>
</dbReference>
<organism evidence="4 5">
    <name type="scientific">Marmota monax</name>
    <name type="common">Woodchuck</name>
    <dbReference type="NCBI Taxonomy" id="9995"/>
    <lineage>
        <taxon>Eukaryota</taxon>
        <taxon>Metazoa</taxon>
        <taxon>Chordata</taxon>
        <taxon>Craniata</taxon>
        <taxon>Vertebrata</taxon>
        <taxon>Euteleostomi</taxon>
        <taxon>Mammalia</taxon>
        <taxon>Eutheria</taxon>
        <taxon>Euarchontoglires</taxon>
        <taxon>Glires</taxon>
        <taxon>Rodentia</taxon>
        <taxon>Sciuromorpha</taxon>
        <taxon>Sciuridae</taxon>
        <taxon>Xerinae</taxon>
        <taxon>Marmotini</taxon>
        <taxon>Marmota</taxon>
    </lineage>
</organism>
<evidence type="ECO:0000313" key="3">
    <source>
        <dbReference type="EMBL" id="KAF7461458.1"/>
    </source>
</evidence>
<dbReference type="EMBL" id="WJEC01008602">
    <property type="protein sequence ID" value="KAF7461458.1"/>
    <property type="molecule type" value="Genomic_DNA"/>
</dbReference>
<sequence>MASSRPCSLLAGFLICSSPVSPLAAHEARSVPKPRCQEESVDEVRFAVPAFRKGDASTSLQCGFHPTRTSSAFMGCPPGVIDRTEMTLHDALGLRGRASPFSELLFVCAHEPGLGSVAPPSSAGPPQATSSRPGSHGVTQHRRGPDLGTQQGLGKKTLQRTAASSATVSGRVPGGSPLPEAEMSATNLVSLLPQVFKDGVDAALSGPVTLWQLEGSGQATPGCVQRQAVTTSAPEPVEL</sequence>
<feature type="compositionally biased region" description="Low complexity" evidence="1">
    <location>
        <begin position="117"/>
        <end position="131"/>
    </location>
</feature>
<dbReference type="EMBL" id="CABDUW010000702">
    <property type="protein sequence ID" value="VTJ73846.1"/>
    <property type="molecule type" value="Genomic_DNA"/>
</dbReference>
<name>A0A5E4BX89_MARMO</name>
<keyword evidence="5" id="KW-1185">Reference proteome</keyword>
<evidence type="ECO:0000313" key="4">
    <source>
        <dbReference type="EMBL" id="VTJ73846.1"/>
    </source>
</evidence>
<keyword evidence="2" id="KW-0732">Signal</keyword>
<proteinExistence type="predicted"/>